<comment type="cofactor">
    <cofactor evidence="1 4">
        <name>Mg(2+)</name>
        <dbReference type="ChEBI" id="CHEBI:18420"/>
    </cofactor>
</comment>
<reference evidence="5" key="1">
    <citation type="journal article" date="2020" name="Stud. Mycol.">
        <title>101 Dothideomycetes genomes: a test case for predicting lifestyles and emergence of pathogens.</title>
        <authorList>
            <person name="Haridas S."/>
            <person name="Albert R."/>
            <person name="Binder M."/>
            <person name="Bloem J."/>
            <person name="Labutti K."/>
            <person name="Salamov A."/>
            <person name="Andreopoulos B."/>
            <person name="Baker S."/>
            <person name="Barry K."/>
            <person name="Bills G."/>
            <person name="Bluhm B."/>
            <person name="Cannon C."/>
            <person name="Castanera R."/>
            <person name="Culley D."/>
            <person name="Daum C."/>
            <person name="Ezra D."/>
            <person name="Gonzalez J."/>
            <person name="Henrissat B."/>
            <person name="Kuo A."/>
            <person name="Liang C."/>
            <person name="Lipzen A."/>
            <person name="Lutzoni F."/>
            <person name="Magnuson J."/>
            <person name="Mondo S."/>
            <person name="Nolan M."/>
            <person name="Ohm R."/>
            <person name="Pangilinan J."/>
            <person name="Park H.-J."/>
            <person name="Ramirez L."/>
            <person name="Alfaro M."/>
            <person name="Sun H."/>
            <person name="Tritt A."/>
            <person name="Yoshinaga Y."/>
            <person name="Zwiers L.-H."/>
            <person name="Turgeon B."/>
            <person name="Goodwin S."/>
            <person name="Spatafora J."/>
            <person name="Crous P."/>
            <person name="Grigoriev I."/>
        </authorList>
    </citation>
    <scope>NUCLEOTIDE SEQUENCE</scope>
    <source>
        <strain evidence="5">CBS 109.77</strain>
    </source>
</reference>
<evidence type="ECO:0000256" key="4">
    <source>
        <dbReference type="RuleBase" id="RU366034"/>
    </source>
</evidence>
<accession>A0A6A6XKZ7</accession>
<name>A0A6A6XKZ7_9PLEO</name>
<evidence type="ECO:0000256" key="3">
    <source>
        <dbReference type="ARBA" id="ARBA00022842"/>
    </source>
</evidence>
<evidence type="ECO:0000256" key="1">
    <source>
        <dbReference type="ARBA" id="ARBA00001946"/>
    </source>
</evidence>
<dbReference type="SUPFAM" id="SSF48576">
    <property type="entry name" value="Terpenoid synthases"/>
    <property type="match status" value="1"/>
</dbReference>
<protein>
    <recommendedName>
        <fullName evidence="4">Terpene synthase</fullName>
        <ecNumber evidence="4">4.2.3.-</ecNumber>
    </recommendedName>
</protein>
<dbReference type="GO" id="GO:0046872">
    <property type="term" value="F:metal ion binding"/>
    <property type="evidence" value="ECO:0007669"/>
    <property type="project" value="UniProtKB-KW"/>
</dbReference>
<keyword evidence="6" id="KW-1185">Reference proteome</keyword>
<dbReference type="Gene3D" id="1.10.600.10">
    <property type="entry name" value="Farnesyl Diphosphate Synthase"/>
    <property type="match status" value="1"/>
</dbReference>
<dbReference type="GO" id="GO:0008299">
    <property type="term" value="P:isoprenoid biosynthetic process"/>
    <property type="evidence" value="ECO:0007669"/>
    <property type="project" value="UniProtKB-ARBA"/>
</dbReference>
<keyword evidence="4" id="KW-0479">Metal-binding</keyword>
<dbReference type="InterPro" id="IPR008949">
    <property type="entry name" value="Isoprenoid_synthase_dom_sf"/>
</dbReference>
<dbReference type="InterPro" id="IPR034686">
    <property type="entry name" value="Terpene_cyclase-like_2"/>
</dbReference>
<proteinExistence type="inferred from homology"/>
<dbReference type="PANTHER" id="PTHR35201:SF4">
    <property type="entry name" value="BETA-PINACENE SYNTHASE-RELATED"/>
    <property type="match status" value="1"/>
</dbReference>
<gene>
    <name evidence="5" type="ORF">K505DRAFT_347683</name>
</gene>
<keyword evidence="3 4" id="KW-0460">Magnesium</keyword>
<dbReference type="EC" id="4.2.3.-" evidence="4"/>
<evidence type="ECO:0000313" key="5">
    <source>
        <dbReference type="EMBL" id="KAF2796773.1"/>
    </source>
</evidence>
<evidence type="ECO:0000256" key="2">
    <source>
        <dbReference type="ARBA" id="ARBA00006333"/>
    </source>
</evidence>
<dbReference type="GO" id="GO:0010333">
    <property type="term" value="F:terpene synthase activity"/>
    <property type="evidence" value="ECO:0007669"/>
    <property type="project" value="InterPro"/>
</dbReference>
<sequence length="334" mass="38159">MAVLHVVPETTKPGLIPVGEEPQPPSYFWQIPPSNWTPLCHPNVVEVSRDVDDYFMRKWVWPNERAKKVFIAAGFSRVTCLYFPLALDDRIALACKLLAVLFLVDDELEDMNLEDGKKYNESLIQTSKGEIEVDQSKPAQVILDDIWRDMLKIDNDLAESVKEPVFTFMRAQTDRERLNMKGLGHYLQYREADVGKALLSALMRFSMGLHLTPDQQSSVRALEQNCSRQISIVNDIYSWEKEYKASQMLNAEGAVLCSGVKLVSEEAGLDFEASKRVLWSMAREWERVHDSMAQELLTSVGANSEAMKLYIKGLEYQMSGNELWSKTTPRYHNV</sequence>
<keyword evidence="4" id="KW-0456">Lyase</keyword>
<dbReference type="EMBL" id="MU001822">
    <property type="protein sequence ID" value="KAF2796773.1"/>
    <property type="molecule type" value="Genomic_DNA"/>
</dbReference>
<comment type="similarity">
    <text evidence="2 4">Belongs to the terpene synthase family.</text>
</comment>
<dbReference type="PANTHER" id="PTHR35201">
    <property type="entry name" value="TERPENE SYNTHASE"/>
    <property type="match status" value="1"/>
</dbReference>
<evidence type="ECO:0000313" key="6">
    <source>
        <dbReference type="Proteomes" id="UP000799757"/>
    </source>
</evidence>
<dbReference type="AlphaFoldDB" id="A0A6A6XKZ7"/>
<dbReference type="Pfam" id="PF19086">
    <property type="entry name" value="Terpene_syn_C_2"/>
    <property type="match status" value="1"/>
</dbReference>
<dbReference type="OrthoDB" id="3004402at2759"/>
<organism evidence="5 6">
    <name type="scientific">Melanomma pulvis-pyrius CBS 109.77</name>
    <dbReference type="NCBI Taxonomy" id="1314802"/>
    <lineage>
        <taxon>Eukaryota</taxon>
        <taxon>Fungi</taxon>
        <taxon>Dikarya</taxon>
        <taxon>Ascomycota</taxon>
        <taxon>Pezizomycotina</taxon>
        <taxon>Dothideomycetes</taxon>
        <taxon>Pleosporomycetidae</taxon>
        <taxon>Pleosporales</taxon>
        <taxon>Melanommataceae</taxon>
        <taxon>Melanomma</taxon>
    </lineage>
</organism>
<dbReference type="Proteomes" id="UP000799757">
    <property type="component" value="Unassembled WGS sequence"/>
</dbReference>